<evidence type="ECO:0000256" key="5">
    <source>
        <dbReference type="ARBA" id="ARBA00022723"/>
    </source>
</evidence>
<protein>
    <recommendedName>
        <fullName evidence="2">Cytosolic Fe-S cluster assembly factor NAR1</fullName>
    </recommendedName>
    <alternativeName>
        <fullName evidence="3">Cytosolic Fe-S cluster assembly factor nar1</fullName>
    </alternativeName>
    <alternativeName>
        <fullName evidence="9">Nuclear architecture-related protein 1</fullName>
    </alternativeName>
</protein>
<evidence type="ECO:0000256" key="10">
    <source>
        <dbReference type="SAM" id="MobiDB-lite"/>
    </source>
</evidence>
<organism evidence="12 13">
    <name type="scientific">Malassezia psittaci</name>
    <dbReference type="NCBI Taxonomy" id="1821823"/>
    <lineage>
        <taxon>Eukaryota</taxon>
        <taxon>Fungi</taxon>
        <taxon>Dikarya</taxon>
        <taxon>Basidiomycota</taxon>
        <taxon>Ustilaginomycotina</taxon>
        <taxon>Malasseziomycetes</taxon>
        <taxon>Malasseziales</taxon>
        <taxon>Malasseziaceae</taxon>
        <taxon>Malassezia</taxon>
    </lineage>
</organism>
<dbReference type="SUPFAM" id="SSF53920">
    <property type="entry name" value="Fe-only hydrogenase"/>
    <property type="match status" value="1"/>
</dbReference>
<evidence type="ECO:0000256" key="4">
    <source>
        <dbReference type="ARBA" id="ARBA00022485"/>
    </source>
</evidence>
<evidence type="ECO:0000256" key="6">
    <source>
        <dbReference type="ARBA" id="ARBA00023004"/>
    </source>
</evidence>
<evidence type="ECO:0000256" key="7">
    <source>
        <dbReference type="ARBA" id="ARBA00023014"/>
    </source>
</evidence>
<dbReference type="Pfam" id="PF02906">
    <property type="entry name" value="Fe_hyd_lg_C"/>
    <property type="match status" value="1"/>
</dbReference>
<dbReference type="PANTHER" id="PTHR11615">
    <property type="entry name" value="NITRATE, FORMATE, IRON DEHYDROGENASE"/>
    <property type="match status" value="1"/>
</dbReference>
<evidence type="ECO:0000256" key="2">
    <source>
        <dbReference type="ARBA" id="ARBA00015854"/>
    </source>
</evidence>
<dbReference type="Gene3D" id="3.40.50.1780">
    <property type="match status" value="1"/>
</dbReference>
<reference evidence="12" key="1">
    <citation type="submission" date="2023-02" db="EMBL/GenBank/DDBJ databases">
        <title>Mating type loci evolution in Malassezia.</title>
        <authorList>
            <person name="Coelho M.A."/>
        </authorList>
    </citation>
    <scope>NUCLEOTIDE SEQUENCE</scope>
    <source>
        <strain evidence="12">CBS 14136</strain>
    </source>
</reference>
<evidence type="ECO:0000256" key="8">
    <source>
        <dbReference type="ARBA" id="ARBA00025099"/>
    </source>
</evidence>
<dbReference type="AlphaFoldDB" id="A0AAF0FCF7"/>
<proteinExistence type="inferred from homology"/>
<dbReference type="Proteomes" id="UP001214628">
    <property type="component" value="Chromosome 3"/>
</dbReference>
<dbReference type="InterPro" id="IPR004108">
    <property type="entry name" value="Fe_hydrogenase_lsu_C"/>
</dbReference>
<dbReference type="GO" id="GO:0046872">
    <property type="term" value="F:metal ion binding"/>
    <property type="evidence" value="ECO:0007669"/>
    <property type="project" value="UniProtKB-KW"/>
</dbReference>
<dbReference type="FunFam" id="3.30.70.20:FF:000042">
    <property type="entry name" value="Cytosolic Fe-S cluster assembly factor NAR1"/>
    <property type="match status" value="1"/>
</dbReference>
<keyword evidence="4" id="KW-0004">4Fe-4S</keyword>
<comment type="similarity">
    <text evidence="1">Belongs to the NARF family.</text>
</comment>
<evidence type="ECO:0000256" key="1">
    <source>
        <dbReference type="ARBA" id="ARBA00006596"/>
    </source>
</evidence>
<keyword evidence="7" id="KW-0411">Iron-sulfur</keyword>
<keyword evidence="5" id="KW-0479">Metal-binding</keyword>
<feature type="region of interest" description="Disordered" evidence="10">
    <location>
        <begin position="444"/>
        <end position="472"/>
    </location>
</feature>
<dbReference type="GO" id="GO:0051539">
    <property type="term" value="F:4 iron, 4 sulfur cluster binding"/>
    <property type="evidence" value="ECO:0007669"/>
    <property type="project" value="UniProtKB-KW"/>
</dbReference>
<evidence type="ECO:0000256" key="3">
    <source>
        <dbReference type="ARBA" id="ARBA00017073"/>
    </source>
</evidence>
<name>A0AAF0FCF7_9BASI</name>
<dbReference type="EMBL" id="CP118377">
    <property type="protein sequence ID" value="WFD43924.1"/>
    <property type="molecule type" value="Genomic_DNA"/>
</dbReference>
<evidence type="ECO:0000313" key="12">
    <source>
        <dbReference type="EMBL" id="WFD43924.1"/>
    </source>
</evidence>
<dbReference type="InterPro" id="IPR050340">
    <property type="entry name" value="Cytosolic_Fe-S_CAF"/>
</dbReference>
<evidence type="ECO:0000256" key="9">
    <source>
        <dbReference type="ARBA" id="ARBA00031269"/>
    </source>
</evidence>
<feature type="domain" description="Iron hydrogenase large subunit C-terminal" evidence="11">
    <location>
        <begin position="112"/>
        <end position="444"/>
    </location>
</feature>
<accession>A0AAF0FCF7</accession>
<dbReference type="Gene3D" id="3.40.950.10">
    <property type="entry name" value="Fe-only Hydrogenase (Larger Subunit), Chain L, domain 3"/>
    <property type="match status" value="1"/>
</dbReference>
<sequence length="563" mass="62550">MAFSGALSVTDLNDYLGPSQVCIKPVEAPEVNEKASGEVCVHLTKTEIAIDQGNYYESNGQRARTQLETAEISLNDCLACSGCVTSAETVLIGMQSIQEVQRELENPNQRTFVASISPQSLASLVSRYSYAMLTNTVSIPALFKHIAHALRRMGFHFIQDTSFARHLALREHQREFFERRKARTENIPNAAQLPMLASACPGWICYAEKAHSELLPYIAKTKSPQQISGVLAKRYFDSADRPNGVYHVAVMPCYDKKLEASREQFELDGVKEVDCVLTTGELHDLLLNAGYDFTQLEMADDAIPRQIPNASQHDSSSVQWPQLLQEPGTSSGGYLFAILHAVLDEYMLHSPSAKPSLELRVIRSVDYTDFVLRSEDGENLFKGAQCYGFRNLQNLVRKIQRTTGARNSRSMGRGRMVRNAGKEDAAPYDYVEVMACPGGCVNGGGQMRPPSSSSKEVTQGDTDQQMQGWQGTDKSWVRRVESAYWVDVNRRAAPTAQADTSEQTKAIMRVLHDALDGELHTWLADVDKIAKEVEDQMSSTKLELFRTSYKGVAAQTNGLAVQW</sequence>
<evidence type="ECO:0000313" key="13">
    <source>
        <dbReference type="Proteomes" id="UP001214628"/>
    </source>
</evidence>
<feature type="compositionally biased region" description="Polar residues" evidence="10">
    <location>
        <begin position="449"/>
        <end position="472"/>
    </location>
</feature>
<comment type="function">
    <text evidence="8">Component of the cytosolic Fe/S protein assembly machinery. Required for maturation of extramitochondrial Fe/S proteins. May play a role in the transfer of pre-assembled Fe/S clusters to target apoproteins.</text>
</comment>
<dbReference type="InterPro" id="IPR009016">
    <property type="entry name" value="Fe_hydrogenase"/>
</dbReference>
<evidence type="ECO:0000259" key="11">
    <source>
        <dbReference type="Pfam" id="PF02906"/>
    </source>
</evidence>
<keyword evidence="13" id="KW-1185">Reference proteome</keyword>
<keyword evidence="6" id="KW-0408">Iron</keyword>
<gene>
    <name evidence="12" type="primary">NAR1</name>
    <name evidence="12" type="ORF">MPSI1_002589</name>
</gene>